<dbReference type="GeneID" id="66453698"/>
<feature type="transmembrane region" description="Helical" evidence="1">
    <location>
        <begin position="6"/>
        <end position="26"/>
    </location>
</feature>
<reference evidence="6" key="10">
    <citation type="submission" date="2023-03" db="EMBL/GenBank/DDBJ databases">
        <authorList>
            <person name="Shen W."/>
            <person name="Cai J."/>
        </authorList>
    </citation>
    <scope>NUCLEOTIDE SEQUENCE</scope>
    <source>
        <strain evidence="6">B1010-2</strain>
    </source>
</reference>
<reference evidence="9 16" key="1">
    <citation type="submission" date="2015-06" db="EMBL/GenBank/DDBJ databases">
        <title>The Genome Sequence of Enterococcus faecium 131EA1.</title>
        <authorList>
            <consortium name="The Broad Institute Genomics Platform"/>
            <consortium name="The Broad Institute Genome Sequencing Center for Infectious Disease"/>
            <person name="Earl A.M."/>
            <person name="Van Tyne D."/>
            <person name="Lebreton F."/>
            <person name="Saavedra J.T."/>
            <person name="Gilmore M.S."/>
            <person name="Manson Mcguire A."/>
            <person name="Clock S."/>
            <person name="Crupain M."/>
            <person name="Rangan U."/>
            <person name="Young S."/>
            <person name="Abouelleil A."/>
            <person name="Cao P."/>
            <person name="Chapman S.B."/>
            <person name="Griggs A."/>
            <person name="Priest M."/>
            <person name="Shea T."/>
            <person name="Wortman J."/>
            <person name="Nusbaum C."/>
            <person name="Birren B."/>
        </authorList>
    </citation>
    <scope>NUCLEOTIDE SEQUENCE [LARGE SCALE GENOMIC DNA]</scope>
    <source>
        <strain evidence="9 16">131EA1</strain>
    </source>
</reference>
<dbReference type="Proteomes" id="UP000183509">
    <property type="component" value="Unassembled WGS sequence"/>
</dbReference>
<evidence type="ECO:0000313" key="10">
    <source>
        <dbReference type="EMBL" id="RXU91241.1"/>
    </source>
</evidence>
<evidence type="ECO:0000313" key="9">
    <source>
        <dbReference type="EMBL" id="RBS29210.1"/>
    </source>
</evidence>
<comment type="caution">
    <text evidence="3">The sequence shown here is derived from an EMBL/GenBank/DDBJ whole genome shotgun (WGS) entry which is preliminary data.</text>
</comment>
<sequence length="122" mass="14339">MGTFTPLILFWYIYPVIVLFGCQFLVKLFSLNRRFKIKAPDLAIPFLWGGMHALSRNTGTISILPFFFISVLLMGICIAVFQAYYYEEIIYPRYFKMTWRLVFLLTIVLYAVLIIVNILSYL</sequence>
<reference evidence="11 13" key="3">
    <citation type="submission" date="2016-04" db="EMBL/GenBank/DDBJ databases">
        <authorList>
            <person name="Millard A."/>
        </authorList>
    </citation>
    <scope>NUCLEOTIDE SEQUENCE [LARGE SCALE GENOMIC DNA]</scope>
    <source>
        <strain evidence="11">Isolate 22</strain>
    </source>
</reference>
<keyword evidence="1" id="KW-0472">Membrane</keyword>
<reference evidence="8 15" key="6">
    <citation type="submission" date="2018-05" db="EMBL/GenBank/DDBJ databases">
        <title>Vancomycin-resistant Enterococcus faecium strain from Chelyabinsk, Russia.</title>
        <authorList>
            <person name="Gostev V."/>
            <person name="Goncharov A."/>
            <person name="Kolodzhieva V."/>
            <person name="Suvorov A."/>
            <person name="Sidorenko S."/>
            <person name="Zueva L."/>
        </authorList>
    </citation>
    <scope>NUCLEOTIDE SEQUENCE [LARGE SCALE GENOMIC DNA]</scope>
    <source>
        <strain evidence="8 15">20</strain>
    </source>
</reference>
<dbReference type="RefSeq" id="WP_002286647.1">
    <property type="nucleotide sequence ID" value="NZ_AP022341.1"/>
</dbReference>
<dbReference type="EMBL" id="LRHK01000005">
    <property type="protein sequence ID" value="KWX16853.1"/>
    <property type="molecule type" value="Genomic_DNA"/>
</dbReference>
<dbReference type="Proteomes" id="UP000469871">
    <property type="component" value="Unassembled WGS sequence"/>
</dbReference>
<dbReference type="Proteomes" id="UP000194737">
    <property type="component" value="Unassembled WGS sequence"/>
</dbReference>
<evidence type="ECO:0000313" key="12">
    <source>
        <dbReference type="Proteomes" id="UP000070452"/>
    </source>
</evidence>
<evidence type="ECO:0000313" key="14">
    <source>
        <dbReference type="Proteomes" id="UP000194737"/>
    </source>
</evidence>
<proteinExistence type="predicted"/>
<keyword evidence="7" id="KW-0449">Lipoprotein</keyword>
<reference evidence="7 14" key="4">
    <citation type="submission" date="2017-05" db="EMBL/GenBank/DDBJ databases">
        <title>The Genome Sequence of Enterococcus faecium 6F2_DIV0138.</title>
        <authorList>
            <consortium name="The Broad Institute Genomics Platform"/>
            <consortium name="The Broad Institute Genomic Center for Infectious Diseases"/>
            <person name="Earl A."/>
            <person name="Manson A."/>
            <person name="Schwartman J."/>
            <person name="Gilmore M."/>
            <person name="Abouelleil A."/>
            <person name="Cao P."/>
            <person name="Chapman S."/>
            <person name="Cusick C."/>
            <person name="Shea T."/>
            <person name="Young S."/>
            <person name="Neafsey D."/>
            <person name="Nusbaum C."/>
            <person name="Birren B."/>
        </authorList>
    </citation>
    <scope>NUCLEOTIDE SEQUENCE [LARGE SCALE GENOMIC DNA]</scope>
    <source>
        <strain evidence="7 14">6F2_DIV0138</strain>
    </source>
</reference>
<reference evidence="5" key="9">
    <citation type="submission" date="2022-05" db="EMBL/GenBank/DDBJ databases">
        <title>Draft genome sequences of Clostridium perfringens strains isolated from Peru.</title>
        <authorList>
            <person name="Hurtado R."/>
            <person name="Lima L."/>
            <person name="Sousa T."/>
            <person name="Jaiswal A.K."/>
            <person name="Tiwari S."/>
            <person name="Maturrano L."/>
            <person name="Brenig B."/>
            <person name="Azevedo V."/>
        </authorList>
    </citation>
    <scope>NUCLEOTIDE SEQUENCE</scope>
    <source>
        <strain evidence="5">CP4</strain>
    </source>
</reference>
<dbReference type="Pfam" id="PF11877">
    <property type="entry name" value="DUF3397"/>
    <property type="match status" value="1"/>
</dbReference>
<dbReference type="STRING" id="1352.AL014_08420"/>
<gene>
    <name evidence="7" type="ORF">A5804_001907</name>
    <name evidence="3" type="ORF">AWT83_15285</name>
    <name evidence="10" type="ORF">CYQ77_01515</name>
    <name evidence="8" type="ORF">DKP91_05805</name>
    <name evidence="11" type="ORF">DTPHA_600373</name>
    <name evidence="9" type="ORF">EB12_02217</name>
    <name evidence="2" type="ORF">GBM73_05745</name>
    <name evidence="4" type="ORF">KYX88_00240</name>
    <name evidence="5" type="ORF">M3X98_07675</name>
    <name evidence="6" type="ORF">P6Z85_05415</name>
</gene>
<dbReference type="Proteomes" id="UP000249070">
    <property type="component" value="Unassembled WGS sequence"/>
</dbReference>
<dbReference type="PATRIC" id="fig|1352.1358.peg.715"/>
<dbReference type="EMBL" id="NGLB01000001">
    <property type="protein sequence ID" value="OTO00398.1"/>
    <property type="molecule type" value="Genomic_DNA"/>
</dbReference>
<accession>A0A132P3G7</accession>
<evidence type="ECO:0000313" key="17">
    <source>
        <dbReference type="Proteomes" id="UP000289562"/>
    </source>
</evidence>
<evidence type="ECO:0000313" key="3">
    <source>
        <dbReference type="EMBL" id="KWX16853.1"/>
    </source>
</evidence>
<reference evidence="10 17" key="5">
    <citation type="submission" date="2017-12" db="EMBL/GenBank/DDBJ databases">
        <title>A pool of 800 enterococci isolated from chicken carcass rinse samples from New Zealand.</title>
        <authorList>
            <person name="Zhang J."/>
            <person name="Rogers L."/>
            <person name="Midwinter A."/>
            <person name="French N."/>
        </authorList>
    </citation>
    <scope>NUCLEOTIDE SEQUENCE [LARGE SCALE GENOMIC DNA]</scope>
    <source>
        <strain evidence="10 17">EN697</strain>
    </source>
</reference>
<dbReference type="Proteomes" id="UP001139644">
    <property type="component" value="Unassembled WGS sequence"/>
</dbReference>
<keyword evidence="1" id="KW-1133">Transmembrane helix</keyword>
<dbReference type="EMBL" id="FKLM01000004">
    <property type="protein sequence ID" value="SAY73201.1"/>
    <property type="molecule type" value="Genomic_DNA"/>
</dbReference>
<dbReference type="Proteomes" id="UP000070452">
    <property type="component" value="Unassembled WGS sequence"/>
</dbReference>
<reference evidence="4" key="8">
    <citation type="journal article" date="2022" name="J. Anim. Sci.">
        <title>Whole genome sequence analyses-based assessment of virulence potential and antimicrobial susceptibilities and resistance of Enterococcus faecium strains isolated from commercial swine and cattle probiotic products.</title>
        <authorList>
            <person name="Shridhar P.B."/>
            <person name="Amachawadi R.G."/>
            <person name="Tokach M."/>
            <person name="Patel I."/>
            <person name="Gangiredla J."/>
            <person name="Mammel M."/>
            <person name="Nagaraja T.G."/>
        </authorList>
    </citation>
    <scope>NUCLEOTIDE SEQUENCE</scope>
    <source>
        <strain evidence="4">EF215</strain>
    </source>
</reference>
<reference evidence="3 12" key="2">
    <citation type="submission" date="2016-01" db="EMBL/GenBank/DDBJ databases">
        <title>Molecular Mechanisms for transfer of large genomic segments between Enterococcus faecium strains.</title>
        <authorList>
            <person name="Garcia-Solache M.A."/>
            <person name="Lebreton F."/>
            <person name="Mclaughlin R.E."/>
            <person name="Whiteaker J.D."/>
            <person name="Gilmore M.S."/>
            <person name="Rice L.B."/>
        </authorList>
    </citation>
    <scope>NUCLEOTIDE SEQUENCE [LARGE SCALE GENOMIC DNA]</scope>
    <source>
        <strain evidence="3 12">D344RRF x C68</strain>
    </source>
</reference>
<evidence type="ECO:0000313" key="18">
    <source>
        <dbReference type="Proteomes" id="UP000469871"/>
    </source>
</evidence>
<dbReference type="InterPro" id="IPR024515">
    <property type="entry name" value="DUF3397"/>
</dbReference>
<dbReference type="EMBL" id="LEQJ01000013">
    <property type="protein sequence ID" value="RBS29210.1"/>
    <property type="molecule type" value="Genomic_DNA"/>
</dbReference>
<name>A0A132P3G7_ENTFC</name>
<dbReference type="Proteomes" id="UP000289562">
    <property type="component" value="Unassembled WGS sequence"/>
</dbReference>
<evidence type="ECO:0000313" key="16">
    <source>
        <dbReference type="Proteomes" id="UP000253144"/>
    </source>
</evidence>
<keyword evidence="1" id="KW-0812">Transmembrane</keyword>
<evidence type="ECO:0000313" key="8">
    <source>
        <dbReference type="EMBL" id="PZM56105.1"/>
    </source>
</evidence>
<evidence type="ECO:0000313" key="6">
    <source>
        <dbReference type="EMBL" id="MDT2369597.1"/>
    </source>
</evidence>
<feature type="transmembrane region" description="Helical" evidence="1">
    <location>
        <begin position="97"/>
        <end position="119"/>
    </location>
</feature>
<reference evidence="2 18" key="7">
    <citation type="submission" date="2019-10" db="EMBL/GenBank/DDBJ databases">
        <title>Evolutionary dynamics of vancomycin-resistant Enterococcus faecium during gastrointestinal tract colonization and bloodstream infection in immunocompromised pediatric patients.</title>
        <authorList>
            <person name="Chilambi G.S."/>
            <person name="Nordstrom H.R."/>
            <person name="Evans D.R."/>
            <person name="Ferrolino J."/>
            <person name="Hayden R.T."/>
            <person name="Maron G.M."/>
            <person name="Vo A.N."/>
            <person name="Gilmore M.S."/>
            <person name="Wolf J."/>
            <person name="Rosch J.W."/>
            <person name="Van Tyne D."/>
        </authorList>
    </citation>
    <scope>NUCLEOTIDE SEQUENCE [LARGE SCALE GENOMIC DNA]</scope>
    <source>
        <strain evidence="2 18">VRECG27</strain>
    </source>
</reference>
<dbReference type="EMBL" id="JAMWMK010000010">
    <property type="protein sequence ID" value="MDC4247932.1"/>
    <property type="molecule type" value="Genomic_DNA"/>
</dbReference>
<dbReference type="EMBL" id="JARPTX010000013">
    <property type="protein sequence ID" value="MDT2369597.1"/>
    <property type="molecule type" value="Genomic_DNA"/>
</dbReference>
<evidence type="ECO:0000313" key="13">
    <source>
        <dbReference type="Proteomes" id="UP000183509"/>
    </source>
</evidence>
<dbReference type="EMBL" id="PJVH01000003">
    <property type="protein sequence ID" value="RXU91241.1"/>
    <property type="molecule type" value="Genomic_DNA"/>
</dbReference>
<dbReference type="EMBL" id="JAIFOC010000003">
    <property type="protein sequence ID" value="MBX4221290.1"/>
    <property type="molecule type" value="Genomic_DNA"/>
</dbReference>
<evidence type="ECO:0000313" key="15">
    <source>
        <dbReference type="Proteomes" id="UP000249070"/>
    </source>
</evidence>
<evidence type="ECO:0000313" key="11">
    <source>
        <dbReference type="EMBL" id="SAY73201.1"/>
    </source>
</evidence>
<dbReference type="OMA" id="IVIMAFY"/>
<dbReference type="Proteomes" id="UP001141166">
    <property type="component" value="Unassembled WGS sequence"/>
</dbReference>
<evidence type="ECO:0000313" key="5">
    <source>
        <dbReference type="EMBL" id="MDC4247932.1"/>
    </source>
</evidence>
<evidence type="ECO:0000313" key="4">
    <source>
        <dbReference type="EMBL" id="MBX4221290.1"/>
    </source>
</evidence>
<evidence type="ECO:0000256" key="1">
    <source>
        <dbReference type="SAM" id="Phobius"/>
    </source>
</evidence>
<dbReference type="Proteomes" id="UP001260956">
    <property type="component" value="Unassembled WGS sequence"/>
</dbReference>
<evidence type="ECO:0000313" key="7">
    <source>
        <dbReference type="EMBL" id="OTO00398.1"/>
    </source>
</evidence>
<dbReference type="EMBL" id="QHGU01000020">
    <property type="protein sequence ID" value="PZM56105.1"/>
    <property type="molecule type" value="Genomic_DNA"/>
</dbReference>
<evidence type="ECO:0000313" key="2">
    <source>
        <dbReference type="EMBL" id="KAB7576843.1"/>
    </source>
</evidence>
<dbReference type="Proteomes" id="UP000253144">
    <property type="component" value="Unassembled WGS sequence"/>
</dbReference>
<organism evidence="3 12">
    <name type="scientific">Enterococcus faecium</name>
    <name type="common">Streptococcus faecium</name>
    <dbReference type="NCBI Taxonomy" id="1352"/>
    <lineage>
        <taxon>Bacteria</taxon>
        <taxon>Bacillati</taxon>
        <taxon>Bacillota</taxon>
        <taxon>Bacilli</taxon>
        <taxon>Lactobacillales</taxon>
        <taxon>Enterococcaceae</taxon>
        <taxon>Enterococcus</taxon>
    </lineage>
</organism>
<protein>
    <submittedName>
        <fullName evidence="2">DUF3397 domain-containing protein</fullName>
    </submittedName>
    <submittedName>
        <fullName evidence="7">Lipoprotein</fullName>
    </submittedName>
</protein>
<dbReference type="EMBL" id="WEFP01000001">
    <property type="protein sequence ID" value="KAB7576843.1"/>
    <property type="molecule type" value="Genomic_DNA"/>
</dbReference>
<dbReference type="AlphaFoldDB" id="A0A132P3G7"/>
<feature type="transmembrane region" description="Helical" evidence="1">
    <location>
        <begin position="61"/>
        <end position="85"/>
    </location>
</feature>